<dbReference type="STRING" id="584708.Apau_0122"/>
<dbReference type="InterPro" id="IPR011650">
    <property type="entry name" value="Peptidase_M20_dimer"/>
</dbReference>
<evidence type="ECO:0000313" key="4">
    <source>
        <dbReference type="EMBL" id="EFQ22559.1"/>
    </source>
</evidence>
<keyword evidence="1 4" id="KW-0378">Hydrolase</keyword>
<dbReference type="InterPro" id="IPR017439">
    <property type="entry name" value="Amidohydrolase"/>
</dbReference>
<dbReference type="Proteomes" id="UP000005096">
    <property type="component" value="Chromosome"/>
</dbReference>
<feature type="binding site" evidence="2">
    <location>
        <position position="368"/>
    </location>
    <ligand>
        <name>Mn(2+)</name>
        <dbReference type="ChEBI" id="CHEBI:29035"/>
        <label>2</label>
    </ligand>
</feature>
<dbReference type="AlphaFoldDB" id="E3CWQ4"/>
<evidence type="ECO:0000259" key="3">
    <source>
        <dbReference type="Pfam" id="PF07687"/>
    </source>
</evidence>
<dbReference type="HOGENOM" id="CLU_023257_0_1_0"/>
<feature type="domain" description="Peptidase M20 dimerisation" evidence="3">
    <location>
        <begin position="192"/>
        <end position="283"/>
    </location>
</feature>
<evidence type="ECO:0000313" key="5">
    <source>
        <dbReference type="Proteomes" id="UP000005096"/>
    </source>
</evidence>
<feature type="binding site" evidence="2">
    <location>
        <position position="139"/>
    </location>
    <ligand>
        <name>Mn(2+)</name>
        <dbReference type="ChEBI" id="CHEBI:29035"/>
        <label>2</label>
    </ligand>
</feature>
<dbReference type="Pfam" id="PF07687">
    <property type="entry name" value="M20_dimer"/>
    <property type="match status" value="1"/>
</dbReference>
<dbReference type="FunFam" id="3.30.70.360:FF:000001">
    <property type="entry name" value="N-acetyldiaminopimelate deacetylase"/>
    <property type="match status" value="1"/>
</dbReference>
<feature type="binding site" evidence="2">
    <location>
        <position position="103"/>
    </location>
    <ligand>
        <name>Mn(2+)</name>
        <dbReference type="ChEBI" id="CHEBI:29035"/>
        <label>2</label>
    </ligand>
</feature>
<keyword evidence="2" id="KW-0464">Manganese</keyword>
<dbReference type="Pfam" id="PF01546">
    <property type="entry name" value="Peptidase_M20"/>
    <property type="match status" value="1"/>
</dbReference>
<dbReference type="InterPro" id="IPR002933">
    <property type="entry name" value="Peptidase_M20"/>
</dbReference>
<dbReference type="GO" id="GO:0019877">
    <property type="term" value="P:diaminopimelate biosynthetic process"/>
    <property type="evidence" value="ECO:0007669"/>
    <property type="project" value="UniProtKB-ARBA"/>
</dbReference>
<dbReference type="GO" id="GO:0050118">
    <property type="term" value="F:N-acetyldiaminopimelate deacetylase activity"/>
    <property type="evidence" value="ECO:0007669"/>
    <property type="project" value="UniProtKB-ARBA"/>
</dbReference>
<dbReference type="OrthoDB" id="5892at2"/>
<name>E3CWQ4_9BACT</name>
<feature type="binding site" evidence="2">
    <location>
        <position position="105"/>
    </location>
    <ligand>
        <name>Mn(2+)</name>
        <dbReference type="ChEBI" id="CHEBI:29035"/>
        <label>2</label>
    </ligand>
</feature>
<dbReference type="SUPFAM" id="SSF53187">
    <property type="entry name" value="Zn-dependent exopeptidases"/>
    <property type="match status" value="1"/>
</dbReference>
<gene>
    <name evidence="4" type="ORF">Apau_0122</name>
</gene>
<dbReference type="EMBL" id="CM001022">
    <property type="protein sequence ID" value="EFQ22559.1"/>
    <property type="molecule type" value="Genomic_DNA"/>
</dbReference>
<feature type="binding site" evidence="2">
    <location>
        <position position="165"/>
    </location>
    <ligand>
        <name>Mn(2+)</name>
        <dbReference type="ChEBI" id="CHEBI:29035"/>
        <label>2</label>
    </ligand>
</feature>
<reference evidence="4 5" key="1">
    <citation type="journal article" date="2010" name="Stand. Genomic Sci.">
        <title>Non-contiguous finished genome sequence of Aminomonas paucivorans type strain (GLU-3).</title>
        <authorList>
            <person name="Pitluck S."/>
            <person name="Yasawong M."/>
            <person name="Held B."/>
            <person name="Lapidus A."/>
            <person name="Nolan M."/>
            <person name="Copeland A."/>
            <person name="Lucas S."/>
            <person name="Del Rio T.G."/>
            <person name="Tice H."/>
            <person name="Cheng J.F."/>
            <person name="Chertkov O."/>
            <person name="Goodwin L."/>
            <person name="Tapia R."/>
            <person name="Han C."/>
            <person name="Liolios K."/>
            <person name="Ivanova N."/>
            <person name="Mavromatis K."/>
            <person name="Ovchinnikova G."/>
            <person name="Pati A."/>
            <person name="Chen A."/>
            <person name="Palaniappan K."/>
            <person name="Land M."/>
            <person name="Hauser L."/>
            <person name="Chang Y.J."/>
            <person name="Jeffries C.D."/>
            <person name="Pukall R."/>
            <person name="Spring S."/>
            <person name="Rohde M."/>
            <person name="Sikorski J."/>
            <person name="Goker M."/>
            <person name="Woyke T."/>
            <person name="Bristow J."/>
            <person name="Eisen J.A."/>
            <person name="Markowitz V."/>
            <person name="Hugenholtz P."/>
            <person name="Kyrpides N.C."/>
            <person name="Klenk H.P."/>
        </authorList>
    </citation>
    <scope>NUCLEOTIDE SEQUENCE [LARGE SCALE GENOMIC DNA]</scope>
    <source>
        <strain evidence="4 5">DSM 12260</strain>
    </source>
</reference>
<evidence type="ECO:0000256" key="2">
    <source>
        <dbReference type="PIRSR" id="PIRSR005962-1"/>
    </source>
</evidence>
<proteinExistence type="predicted"/>
<comment type="cofactor">
    <cofactor evidence="2">
        <name>Mn(2+)</name>
        <dbReference type="ChEBI" id="CHEBI:29035"/>
    </cofactor>
    <text evidence="2">The Mn(2+) ion enhances activity.</text>
</comment>
<dbReference type="NCBIfam" id="TIGR01891">
    <property type="entry name" value="amidohydrolases"/>
    <property type="match status" value="1"/>
</dbReference>
<dbReference type="EC" id="3.5.1.32" evidence="4"/>
<dbReference type="GO" id="GO:0046872">
    <property type="term" value="F:metal ion binding"/>
    <property type="evidence" value="ECO:0007669"/>
    <property type="project" value="UniProtKB-KW"/>
</dbReference>
<dbReference type="GO" id="GO:0047980">
    <property type="term" value="F:hippurate hydrolase activity"/>
    <property type="evidence" value="ECO:0007669"/>
    <property type="project" value="UniProtKB-EC"/>
</dbReference>
<dbReference type="PANTHER" id="PTHR11014:SF63">
    <property type="entry name" value="METALLOPEPTIDASE, PUTATIVE (AFU_ORTHOLOGUE AFUA_6G09600)-RELATED"/>
    <property type="match status" value="1"/>
</dbReference>
<evidence type="ECO:0000256" key="1">
    <source>
        <dbReference type="ARBA" id="ARBA00022801"/>
    </source>
</evidence>
<accession>E3CWQ4</accession>
<dbReference type="RefSeq" id="WP_006299700.1">
    <property type="nucleotide sequence ID" value="NZ_CM001022.1"/>
</dbReference>
<dbReference type="Gene3D" id="3.30.70.360">
    <property type="match status" value="1"/>
</dbReference>
<dbReference type="eggNOG" id="COG1473">
    <property type="taxonomic scope" value="Bacteria"/>
</dbReference>
<dbReference type="SUPFAM" id="SSF55031">
    <property type="entry name" value="Bacterial exopeptidase dimerisation domain"/>
    <property type="match status" value="1"/>
</dbReference>
<organism evidence="4 5">
    <name type="scientific">Aminomonas paucivorans DSM 12260</name>
    <dbReference type="NCBI Taxonomy" id="584708"/>
    <lineage>
        <taxon>Bacteria</taxon>
        <taxon>Thermotogati</taxon>
        <taxon>Synergistota</taxon>
        <taxon>Synergistia</taxon>
        <taxon>Synergistales</taxon>
        <taxon>Synergistaceae</taxon>
        <taxon>Aminomonas</taxon>
    </lineage>
</organism>
<sequence>MTDRDLLGEATERKERIVGWRRELHAHPELRFDLPWTEGFVAGRLEEMGWGVRTGVARHGVVALLEVPGASGCVALRADMDALPLTEETGLPFAAPGETMHACGHDAHMAMLLGAAELLVRHREDLKASVKLIFQPDEEGGEGAQAMIREGVLQSPEVEAIFGCHVGCLWPDLPVGQVGVRPGVMLSANDHFRIRLLGRSAHGATPHRGVDAVVLASQVVAALQTLVSRETNPQEAAVLTIGRIEGGTAYNVVAGEVSLEGTLRSFSEPVRHRLHRRLEEVCEGVAHAMGGEAEVRISPGPPLLANDPEVTERFARTAARVAGEDRVTVLDRPGMVSEDFAFYLKACPGTFFFLAACDAAQGHTFPHHHPRFALDEGPLPLGAALLAAAALDWGAEA</sequence>
<protein>
    <submittedName>
        <fullName evidence="4">Amidohydrolase</fullName>
        <ecNumber evidence="4">3.5.1.32</ecNumber>
    </submittedName>
</protein>
<keyword evidence="2" id="KW-0479">Metal-binding</keyword>
<dbReference type="PIRSF" id="PIRSF005962">
    <property type="entry name" value="Pept_M20D_amidohydro"/>
    <property type="match status" value="1"/>
</dbReference>
<dbReference type="PaxDb" id="584708-Apau_0122"/>
<dbReference type="CDD" id="cd03886">
    <property type="entry name" value="M20_Acy1"/>
    <property type="match status" value="1"/>
</dbReference>
<dbReference type="InterPro" id="IPR036264">
    <property type="entry name" value="Bact_exopeptidase_dim_dom"/>
</dbReference>
<dbReference type="PANTHER" id="PTHR11014">
    <property type="entry name" value="PEPTIDASE M20 FAMILY MEMBER"/>
    <property type="match status" value="1"/>
</dbReference>
<keyword evidence="5" id="KW-1185">Reference proteome</keyword>
<dbReference type="Gene3D" id="3.40.630.10">
    <property type="entry name" value="Zn peptidases"/>
    <property type="match status" value="1"/>
</dbReference>